<dbReference type="InterPro" id="IPR040982">
    <property type="entry name" value="DNA_pol3_finger"/>
</dbReference>
<dbReference type="InterPro" id="IPR029460">
    <property type="entry name" value="DNAPol_HHH"/>
</dbReference>
<dbReference type="NCBIfam" id="NF004226">
    <property type="entry name" value="PRK05673.1"/>
    <property type="match status" value="1"/>
</dbReference>
<dbReference type="Pfam" id="PF02811">
    <property type="entry name" value="PHP"/>
    <property type="match status" value="1"/>
</dbReference>
<dbReference type="PANTHER" id="PTHR32294:SF0">
    <property type="entry name" value="DNA POLYMERASE III SUBUNIT ALPHA"/>
    <property type="match status" value="1"/>
</dbReference>
<evidence type="ECO:0000256" key="5">
    <source>
        <dbReference type="ARBA" id="ARBA00022679"/>
    </source>
</evidence>
<dbReference type="EC" id="2.7.7.7" evidence="3"/>
<dbReference type="Gene3D" id="3.20.20.140">
    <property type="entry name" value="Metal-dependent hydrolases"/>
    <property type="match status" value="1"/>
</dbReference>
<dbReference type="InterPro" id="IPR004013">
    <property type="entry name" value="PHP_dom"/>
</dbReference>
<dbReference type="Gene3D" id="1.10.10.1600">
    <property type="entry name" value="Bacterial DNA polymerase III alpha subunit, thumb domain"/>
    <property type="match status" value="1"/>
</dbReference>
<keyword evidence="12" id="KW-1185">Reference proteome</keyword>
<reference evidence="12" key="1">
    <citation type="journal article" date="2019" name="Int. J. Syst. Evol. Microbiol.">
        <title>The Global Catalogue of Microorganisms (GCM) 10K type strain sequencing project: providing services to taxonomists for standard genome sequencing and annotation.</title>
        <authorList>
            <consortium name="The Broad Institute Genomics Platform"/>
            <consortium name="The Broad Institute Genome Sequencing Center for Infectious Disease"/>
            <person name="Wu L."/>
            <person name="Ma J."/>
        </authorList>
    </citation>
    <scope>NUCLEOTIDE SEQUENCE [LARGE SCALE GENOMIC DNA]</scope>
    <source>
        <strain evidence="12">JCM 17939</strain>
    </source>
</reference>
<name>A0ABP8UCX8_9ACTN</name>
<evidence type="ECO:0000256" key="1">
    <source>
        <dbReference type="ARBA" id="ARBA00004496"/>
    </source>
</evidence>
<dbReference type="CDD" id="cd12113">
    <property type="entry name" value="PHP_PolIIIA_DnaE3"/>
    <property type="match status" value="1"/>
</dbReference>
<dbReference type="SMART" id="SM00481">
    <property type="entry name" value="POLIIIAc"/>
    <property type="match status" value="1"/>
</dbReference>
<dbReference type="EMBL" id="BAABHK010000004">
    <property type="protein sequence ID" value="GAA4626835.1"/>
    <property type="molecule type" value="Genomic_DNA"/>
</dbReference>
<dbReference type="Pfam" id="PF14579">
    <property type="entry name" value="HHH_6"/>
    <property type="match status" value="1"/>
</dbReference>
<evidence type="ECO:0000313" key="11">
    <source>
        <dbReference type="EMBL" id="GAA4626835.1"/>
    </source>
</evidence>
<dbReference type="Proteomes" id="UP001501442">
    <property type="component" value="Unassembled WGS sequence"/>
</dbReference>
<evidence type="ECO:0000256" key="9">
    <source>
        <dbReference type="ARBA" id="ARBA00049244"/>
    </source>
</evidence>
<evidence type="ECO:0000256" key="6">
    <source>
        <dbReference type="ARBA" id="ARBA00022695"/>
    </source>
</evidence>
<dbReference type="Gene3D" id="1.10.150.870">
    <property type="match status" value="1"/>
</dbReference>
<dbReference type="InterPro" id="IPR004805">
    <property type="entry name" value="DnaE2/DnaE/PolC"/>
</dbReference>
<dbReference type="Pfam" id="PF17657">
    <property type="entry name" value="DNA_pol3_finger"/>
    <property type="match status" value="1"/>
</dbReference>
<accession>A0ABP8UCX8</accession>
<comment type="catalytic activity">
    <reaction evidence="9">
        <text>DNA(n) + a 2'-deoxyribonucleoside 5'-triphosphate = DNA(n+1) + diphosphate</text>
        <dbReference type="Rhea" id="RHEA:22508"/>
        <dbReference type="Rhea" id="RHEA-COMP:17339"/>
        <dbReference type="Rhea" id="RHEA-COMP:17340"/>
        <dbReference type="ChEBI" id="CHEBI:33019"/>
        <dbReference type="ChEBI" id="CHEBI:61560"/>
        <dbReference type="ChEBI" id="CHEBI:173112"/>
        <dbReference type="EC" id="2.7.7.7"/>
    </reaction>
</comment>
<proteinExistence type="inferred from homology"/>
<comment type="subcellular location">
    <subcellularLocation>
        <location evidence="1">Cytoplasm</location>
    </subcellularLocation>
</comment>
<evidence type="ECO:0000256" key="2">
    <source>
        <dbReference type="ARBA" id="ARBA00009496"/>
    </source>
</evidence>
<evidence type="ECO:0000313" key="12">
    <source>
        <dbReference type="Proteomes" id="UP001501442"/>
    </source>
</evidence>
<evidence type="ECO:0000259" key="10">
    <source>
        <dbReference type="SMART" id="SM00481"/>
    </source>
</evidence>
<dbReference type="InterPro" id="IPR041931">
    <property type="entry name" value="DNA_pol3_alpha_thumb_dom"/>
</dbReference>
<gene>
    <name evidence="11" type="primary">dnaE_2</name>
    <name evidence="11" type="ORF">GCM10023196_036710</name>
</gene>
<keyword evidence="5" id="KW-0808">Transferase</keyword>
<dbReference type="InterPro" id="IPR003141">
    <property type="entry name" value="Pol/His_phosphatase_N"/>
</dbReference>
<dbReference type="InterPro" id="IPR016195">
    <property type="entry name" value="Pol/histidinol_Pase-like"/>
</dbReference>
<evidence type="ECO:0000256" key="4">
    <source>
        <dbReference type="ARBA" id="ARBA00019114"/>
    </source>
</evidence>
<dbReference type="InterPro" id="IPR004365">
    <property type="entry name" value="NA-bd_OB_tRNA"/>
</dbReference>
<feature type="domain" description="Polymerase/histidinol phosphatase N-terminal" evidence="10">
    <location>
        <begin position="1"/>
        <end position="58"/>
    </location>
</feature>
<keyword evidence="8" id="KW-0239">DNA-directed DNA polymerase</keyword>
<keyword evidence="6" id="KW-0548">Nucleotidyltransferase</keyword>
<dbReference type="Pfam" id="PF07733">
    <property type="entry name" value="DNA_pol3_alpha"/>
    <property type="match status" value="1"/>
</dbReference>
<dbReference type="InterPro" id="IPR011708">
    <property type="entry name" value="DNA_pol3_alpha_NTPase_dom"/>
</dbReference>
<evidence type="ECO:0000256" key="3">
    <source>
        <dbReference type="ARBA" id="ARBA00012417"/>
    </source>
</evidence>
<dbReference type="CDD" id="cd04485">
    <property type="entry name" value="DnaE_OBF"/>
    <property type="match status" value="1"/>
</dbReference>
<dbReference type="PANTHER" id="PTHR32294">
    <property type="entry name" value="DNA POLYMERASE III SUBUNIT ALPHA"/>
    <property type="match status" value="1"/>
</dbReference>
<organism evidence="11 12">
    <name type="scientific">Actinoallomurus vinaceus</name>
    <dbReference type="NCBI Taxonomy" id="1080074"/>
    <lineage>
        <taxon>Bacteria</taxon>
        <taxon>Bacillati</taxon>
        <taxon>Actinomycetota</taxon>
        <taxon>Actinomycetes</taxon>
        <taxon>Streptosporangiales</taxon>
        <taxon>Thermomonosporaceae</taxon>
        <taxon>Actinoallomurus</taxon>
    </lineage>
</organism>
<sequence length="1175" mass="129052">MLDGAAKVGLLMGEVARQGMPAVAMSDHGNVHGAYEFYHSANKAGVKPVIGIEAYVAPASRFHKQSVFWSDNLGLRKSNDDTGEGGDVSGRGMYTHMTMWAADAEGLRNLFRLQSRAWLEGHVQKYPRMDDELLAEHGKGIIATTGCPSGEVQTRIRLGQYDKAVEAAGRYRDIFGKDNYFLELMDHGLAIERRVREDLLRLGNELGIPPLATNDSHYVTEDQAAAHDALLCIGTGKQLADQNRFRFSGSGYYIKTAEEMRALWDGEVPGACDNTLLIAERVGDYSEVFAHRDLMPQFPVPEGETESSWLRKETLAGARNRFKGDPPTEVLQRIDYELDVVNNMGFPGYFLVVSDICRYARRNGIGLGPGRGSATGSMVAYCTDITELDPIEHGLIFERFLNPERITMPDVDLDFDDRRRDEMIDYVTKKYGDDRVCQIVTFGTIKAKAAIKDSCRVLGLPYALGDKITKAFPAAVGGKEIPLAAIHDEKHPRYGEAAELRQLYDDEPDVKRIIDTAKGVEGLTRGTGIHAAGVILSKDPLIDVLPLVKPKADGPIITGFPFTQAEDMGLLKMDFLGLRNLTVINDAVANIKTNRGEDLDILSVPLDDTKTYELLARGDTLGVFQLDGGGMRTLLRLMQPSTFTDIASASALYRPGPMEMNAHTNYALRKTGKQDVEPIHPELKDALEPILGDTFHLVVFQEQVMAIAQQLAGYSLGGADLLRRAMGKKKKEVLDEQWETFSAGMAGKGYSLEATKAVWDVLVPFSGYGFNKSHTAGYGVVSYWTAYLKANYPAEYLAALLTSVGDDKDRMAVYLSDCRRAGIKVLPPDVNESELNFSAVGTDIRFGLGAIRNVGANVVEAIVQTRKEKGAFVDFTDFLNKVPVSVCNKRVIESLSKAGAFDSLGHPRKGLVMVHEQAVDSVIDVKRNEARGQDSLFGAFDEPDTDSSGDMFAVAIPEGDWDKSTLLSFEREMLGLYVSSHPLDGAERVLEANRELTIANLLASERTDGFVQVSGIISSVQRKVTKKGDQWAIVALEDHDGSVECLFFPKAYLLVAPSLAEDQVVSIRGRINVRDETVNIYGEELNVLDVSQAMGEETPVVISLSVARVNPPLVHDLKRILDSHPGRAPVHLRLQPQRPGDKHLLVNLDRFQVTPDTSFYGDIKSLLGANAIGVS</sequence>
<dbReference type="SUPFAM" id="SSF89550">
    <property type="entry name" value="PHP domain-like"/>
    <property type="match status" value="1"/>
</dbReference>
<comment type="similarity">
    <text evidence="2">Belongs to the DNA polymerase type-C family. DnaE subfamily.</text>
</comment>
<comment type="caution">
    <text evidence="11">The sequence shown here is derived from an EMBL/GenBank/DDBJ whole genome shotgun (WGS) entry which is preliminary data.</text>
</comment>
<evidence type="ECO:0000256" key="7">
    <source>
        <dbReference type="ARBA" id="ARBA00022705"/>
    </source>
</evidence>
<keyword evidence="7" id="KW-0235">DNA replication</keyword>
<evidence type="ECO:0000256" key="8">
    <source>
        <dbReference type="ARBA" id="ARBA00022932"/>
    </source>
</evidence>
<protein>
    <recommendedName>
        <fullName evidence="4">DNA polymerase III subunit alpha</fullName>
        <ecNumber evidence="3">2.7.7.7</ecNumber>
    </recommendedName>
</protein>
<dbReference type="Pfam" id="PF01336">
    <property type="entry name" value="tRNA_anti-codon"/>
    <property type="match status" value="1"/>
</dbReference>
<dbReference type="NCBIfam" id="TIGR00594">
    <property type="entry name" value="polc"/>
    <property type="match status" value="1"/>
</dbReference>